<evidence type="ECO:0000256" key="3">
    <source>
        <dbReference type="RuleBase" id="RU003560"/>
    </source>
</evidence>
<dbReference type="AlphaFoldDB" id="A0A8K0NWA6"/>
<dbReference type="Pfam" id="PF00202">
    <property type="entry name" value="Aminotran_3"/>
    <property type="match status" value="1"/>
</dbReference>
<sequence>MEDNCKLDPLESIPKTQTIRLRKRHIGQSCKLFYRSDPLKIVRAEGCYMYDENGQKYLDCINNVAHVGHCHPVVVKAGCDQMAILNTNNRFLHDNLVLCAKKLTSLLPEPLSVCFLVNSGSEANDLALRLARTHTGHHDVITLDHAYHGHLSSLIDISPYKFNLPGGAGKPEWVHVAPCPDTYRGKYRSKEYPGEDLGLKYAEDVKEICQKAKADGRTVCCFIAESLQSCGGQIIPPPNYLRNVFKYVREAGGICIADEVQVGFGRVGSHWWAFELQGEDVVPDIVTIGKPMGNGHPVAAVVTTPEIALSFQNTGIEYFNTYGGNAVSSAVALAVIHVLETEGLRGKAEKVGNYILSSLKELATRHPSLIGDVRGVGLFVGVELVVQDEDGQLIPATAEAQHVVSRLEEHVLISADGPDRNVLKLKPPMIITRTKEDSRVMENGLDCKQNKESSRKEHGYSSQSKLMDVSNVDNRNENDAEEDVQMKKKRASIDETNNTGNLIEL</sequence>
<dbReference type="InterPro" id="IPR015422">
    <property type="entry name" value="PyrdxlP-dep_Trfase_small"/>
</dbReference>
<feature type="compositionally biased region" description="Basic and acidic residues" evidence="4">
    <location>
        <begin position="448"/>
        <end position="459"/>
    </location>
</feature>
<dbReference type="GO" id="GO:0005739">
    <property type="term" value="C:mitochondrion"/>
    <property type="evidence" value="ECO:0007669"/>
    <property type="project" value="TreeGrafter"/>
</dbReference>
<dbReference type="EMBL" id="KZ308191">
    <property type="protein sequence ID" value="KAG8224316.1"/>
    <property type="molecule type" value="Genomic_DNA"/>
</dbReference>
<comment type="caution">
    <text evidence="5">The sequence shown here is derived from an EMBL/GenBank/DDBJ whole genome shotgun (WGS) entry which is preliminary data.</text>
</comment>
<dbReference type="GO" id="GO:0030170">
    <property type="term" value="F:pyridoxal phosphate binding"/>
    <property type="evidence" value="ECO:0007669"/>
    <property type="project" value="InterPro"/>
</dbReference>
<dbReference type="PANTHER" id="PTHR45688:SF13">
    <property type="entry name" value="ALANINE--GLYOXYLATE AMINOTRANSFERASE 2-LIKE"/>
    <property type="match status" value="1"/>
</dbReference>
<dbReference type="Proteomes" id="UP000792457">
    <property type="component" value="Unassembled WGS sequence"/>
</dbReference>
<protein>
    <recommendedName>
        <fullName evidence="7">Alanine-glyoxylate aminotransferase</fullName>
    </recommendedName>
</protein>
<keyword evidence="6" id="KW-1185">Reference proteome</keyword>
<reference evidence="5" key="1">
    <citation type="submission" date="2013-04" db="EMBL/GenBank/DDBJ databases">
        <authorList>
            <person name="Qu J."/>
            <person name="Murali S.C."/>
            <person name="Bandaranaike D."/>
            <person name="Bellair M."/>
            <person name="Blankenburg K."/>
            <person name="Chao H."/>
            <person name="Dinh H."/>
            <person name="Doddapaneni H."/>
            <person name="Downs B."/>
            <person name="Dugan-Rocha S."/>
            <person name="Elkadiri S."/>
            <person name="Gnanaolivu R.D."/>
            <person name="Hernandez B."/>
            <person name="Javaid M."/>
            <person name="Jayaseelan J.C."/>
            <person name="Lee S."/>
            <person name="Li M."/>
            <person name="Ming W."/>
            <person name="Munidasa M."/>
            <person name="Muniz J."/>
            <person name="Nguyen L."/>
            <person name="Ongeri F."/>
            <person name="Osuji N."/>
            <person name="Pu L.-L."/>
            <person name="Puazo M."/>
            <person name="Qu C."/>
            <person name="Quiroz J."/>
            <person name="Raj R."/>
            <person name="Weissenberger G."/>
            <person name="Xin Y."/>
            <person name="Zou X."/>
            <person name="Han Y."/>
            <person name="Richards S."/>
            <person name="Worley K."/>
            <person name="Muzny D."/>
            <person name="Gibbs R."/>
        </authorList>
    </citation>
    <scope>NUCLEOTIDE SEQUENCE</scope>
    <source>
        <strain evidence="5">Sampled in the wild</strain>
    </source>
</reference>
<accession>A0A8K0NWA6</accession>
<dbReference type="SUPFAM" id="SSF53383">
    <property type="entry name" value="PLP-dependent transferases"/>
    <property type="match status" value="1"/>
</dbReference>
<evidence type="ECO:0000313" key="5">
    <source>
        <dbReference type="EMBL" id="KAG8224316.1"/>
    </source>
</evidence>
<evidence type="ECO:0000313" key="6">
    <source>
        <dbReference type="Proteomes" id="UP000792457"/>
    </source>
</evidence>
<dbReference type="OrthoDB" id="10261433at2759"/>
<dbReference type="CDD" id="cd00610">
    <property type="entry name" value="OAT_like"/>
    <property type="match status" value="1"/>
</dbReference>
<feature type="region of interest" description="Disordered" evidence="4">
    <location>
        <begin position="447"/>
        <end position="505"/>
    </location>
</feature>
<dbReference type="PANTHER" id="PTHR45688">
    <property type="match status" value="1"/>
</dbReference>
<dbReference type="GO" id="GO:0008483">
    <property type="term" value="F:transaminase activity"/>
    <property type="evidence" value="ECO:0007669"/>
    <property type="project" value="InterPro"/>
</dbReference>
<gene>
    <name evidence="5" type="ORF">J437_LFUL007257</name>
</gene>
<proteinExistence type="inferred from homology"/>
<feature type="compositionally biased region" description="Polar residues" evidence="4">
    <location>
        <begin position="494"/>
        <end position="505"/>
    </location>
</feature>
<dbReference type="Gene3D" id="3.90.1150.10">
    <property type="entry name" value="Aspartate Aminotransferase, domain 1"/>
    <property type="match status" value="1"/>
</dbReference>
<dbReference type="InterPro" id="IPR015424">
    <property type="entry name" value="PyrdxlP-dep_Trfase"/>
</dbReference>
<reference evidence="5" key="2">
    <citation type="submission" date="2017-10" db="EMBL/GenBank/DDBJ databases">
        <title>Ladona fulva Genome sequencing and assembly.</title>
        <authorList>
            <person name="Murali S."/>
            <person name="Richards S."/>
            <person name="Bandaranaike D."/>
            <person name="Bellair M."/>
            <person name="Blankenburg K."/>
            <person name="Chao H."/>
            <person name="Dinh H."/>
            <person name="Doddapaneni H."/>
            <person name="Dugan-Rocha S."/>
            <person name="Elkadiri S."/>
            <person name="Gnanaolivu R."/>
            <person name="Hernandez B."/>
            <person name="Skinner E."/>
            <person name="Javaid M."/>
            <person name="Lee S."/>
            <person name="Li M."/>
            <person name="Ming W."/>
            <person name="Munidasa M."/>
            <person name="Muniz J."/>
            <person name="Nguyen L."/>
            <person name="Hughes D."/>
            <person name="Osuji N."/>
            <person name="Pu L.-L."/>
            <person name="Puazo M."/>
            <person name="Qu C."/>
            <person name="Quiroz J."/>
            <person name="Raj R."/>
            <person name="Weissenberger G."/>
            <person name="Xin Y."/>
            <person name="Zou X."/>
            <person name="Han Y."/>
            <person name="Worley K."/>
            <person name="Muzny D."/>
            <person name="Gibbs R."/>
        </authorList>
    </citation>
    <scope>NUCLEOTIDE SEQUENCE</scope>
    <source>
        <strain evidence="5">Sampled in the wild</strain>
    </source>
</reference>
<organism evidence="5 6">
    <name type="scientific">Ladona fulva</name>
    <name type="common">Scarce chaser dragonfly</name>
    <name type="synonym">Libellula fulva</name>
    <dbReference type="NCBI Taxonomy" id="123851"/>
    <lineage>
        <taxon>Eukaryota</taxon>
        <taxon>Metazoa</taxon>
        <taxon>Ecdysozoa</taxon>
        <taxon>Arthropoda</taxon>
        <taxon>Hexapoda</taxon>
        <taxon>Insecta</taxon>
        <taxon>Pterygota</taxon>
        <taxon>Palaeoptera</taxon>
        <taxon>Odonata</taxon>
        <taxon>Epiprocta</taxon>
        <taxon>Anisoptera</taxon>
        <taxon>Libelluloidea</taxon>
        <taxon>Libellulidae</taxon>
        <taxon>Ladona</taxon>
    </lineage>
</organism>
<dbReference type="InterPro" id="IPR005814">
    <property type="entry name" value="Aminotrans_3"/>
</dbReference>
<comment type="similarity">
    <text evidence="1 3">Belongs to the class-III pyridoxal-phosphate-dependent aminotransferase family.</text>
</comment>
<keyword evidence="2 3" id="KW-0663">Pyridoxal phosphate</keyword>
<evidence type="ECO:0000256" key="1">
    <source>
        <dbReference type="ARBA" id="ARBA00008954"/>
    </source>
</evidence>
<evidence type="ECO:0000256" key="2">
    <source>
        <dbReference type="ARBA" id="ARBA00022898"/>
    </source>
</evidence>
<dbReference type="Gene3D" id="3.40.640.10">
    <property type="entry name" value="Type I PLP-dependent aspartate aminotransferase-like (Major domain)"/>
    <property type="match status" value="1"/>
</dbReference>
<evidence type="ECO:0000256" key="4">
    <source>
        <dbReference type="SAM" id="MobiDB-lite"/>
    </source>
</evidence>
<dbReference type="InterPro" id="IPR049704">
    <property type="entry name" value="Aminotrans_3_PPA_site"/>
</dbReference>
<dbReference type="PROSITE" id="PS00600">
    <property type="entry name" value="AA_TRANSFER_CLASS_3"/>
    <property type="match status" value="1"/>
</dbReference>
<dbReference type="InterPro" id="IPR015421">
    <property type="entry name" value="PyrdxlP-dep_Trfase_major"/>
</dbReference>
<name>A0A8K0NWA6_LADFU</name>
<evidence type="ECO:0008006" key="7">
    <source>
        <dbReference type="Google" id="ProtNLM"/>
    </source>
</evidence>